<organism evidence="1 2">
    <name type="scientific">Hippocampus comes</name>
    <name type="common">Tiger tail seahorse</name>
    <dbReference type="NCBI Taxonomy" id="109280"/>
    <lineage>
        <taxon>Eukaryota</taxon>
        <taxon>Metazoa</taxon>
        <taxon>Chordata</taxon>
        <taxon>Craniata</taxon>
        <taxon>Vertebrata</taxon>
        <taxon>Euteleostomi</taxon>
        <taxon>Actinopterygii</taxon>
        <taxon>Neopterygii</taxon>
        <taxon>Teleostei</taxon>
        <taxon>Neoteleostei</taxon>
        <taxon>Acanthomorphata</taxon>
        <taxon>Syngnathiaria</taxon>
        <taxon>Syngnathiformes</taxon>
        <taxon>Syngnathoidei</taxon>
        <taxon>Syngnathidae</taxon>
        <taxon>Hippocampus</taxon>
    </lineage>
</organism>
<sequence>MAFWFRFYAVNGNVFEKRVLLSVSVVPNGLRFPRVANEILNMLRSFLAKFTRVRPDFVFIGDHLLCRENNRKKKREKPLNVDKNGHFF</sequence>
<dbReference type="Proteomes" id="UP000264820">
    <property type="component" value="Unplaced"/>
</dbReference>
<keyword evidence="2" id="KW-1185">Reference proteome</keyword>
<name>A0A3Q2YYV7_HIPCM</name>
<evidence type="ECO:0000313" key="1">
    <source>
        <dbReference type="Ensembl" id="ENSHCOP00000018842.1"/>
    </source>
</evidence>
<reference evidence="1" key="1">
    <citation type="submission" date="2025-08" db="UniProtKB">
        <authorList>
            <consortium name="Ensembl"/>
        </authorList>
    </citation>
    <scope>IDENTIFICATION</scope>
</reference>
<reference evidence="1" key="2">
    <citation type="submission" date="2025-09" db="UniProtKB">
        <authorList>
            <consortium name="Ensembl"/>
        </authorList>
    </citation>
    <scope>IDENTIFICATION</scope>
</reference>
<protein>
    <submittedName>
        <fullName evidence="1">Uncharacterized protein</fullName>
    </submittedName>
</protein>
<dbReference type="Ensembl" id="ENSHCOT00000010233.1">
    <property type="protein sequence ID" value="ENSHCOP00000018842.1"/>
    <property type="gene ID" value="ENSHCOG00000003706.1"/>
</dbReference>
<proteinExistence type="predicted"/>
<dbReference type="AlphaFoldDB" id="A0A3Q2YYV7"/>
<evidence type="ECO:0000313" key="2">
    <source>
        <dbReference type="Proteomes" id="UP000264820"/>
    </source>
</evidence>
<accession>A0A3Q2YYV7</accession>